<gene>
    <name evidence="9" type="ORF">SLS63_005870</name>
</gene>
<keyword evidence="4 6" id="KW-0378">Hydrolase</keyword>
<dbReference type="Gene3D" id="2.40.10.10">
    <property type="entry name" value="Trypsin-like serine proteases"/>
    <property type="match status" value="2"/>
</dbReference>
<dbReference type="EC" id="3.4.21.-" evidence="6"/>
<evidence type="ECO:0000313" key="10">
    <source>
        <dbReference type="Proteomes" id="UP001430848"/>
    </source>
</evidence>
<dbReference type="InterPro" id="IPR043504">
    <property type="entry name" value="Peptidase_S1_PA_chymotrypsin"/>
</dbReference>
<proteinExistence type="inferred from homology"/>
<evidence type="ECO:0000256" key="3">
    <source>
        <dbReference type="ARBA" id="ARBA00022729"/>
    </source>
</evidence>
<sequence length="758" mass="80563">MAAQPSAAGLVGIFDLTMGSENIPLGESVLQESTEESVFDPDFRVLVDPSHYQDGGIYRSIVKLQMRYQGQGKDSTGWYMGTGWLIAPDIMVTAGHNVYNWAGNGLGRATIIKCHIGYRGKESIGKPGVQTRHAKRCVTSAEWLTSKDNRHRDFAFIQVDKPFTGNLRLFSYGKTPPHGYEMLGVVGYPGDRTIKDSYGRDERGAEMYKEFDKVNYHLTTDTKSPGMLTYRISTFGGQSGSPVIREGTQTGIATHVYGLGDKNQASPITDYDNFFSAFKQNLPKVGEVDGIVLHKPAGGAGAESIIGDIFNIALPIGKSLLGIESTLDSEGTSGQYSLNNNNTTNHHSASGQEESFIDVFKKIGSVVSSVGQVVAPTVATALLGPAGAPVAAIAHAALGALGNVCESIQDTESSKVMEGSPERGALADSALQTVVKLHRHNPGHPVLRKIHADMAQSYGQVAPAIPQLAETLKPALIKGATIVGQTEYISKNKAPRSTDGRRRPIRSTIVGAESAGGSSAFEECILGDTKVVDGEEAFFENVGNFFSKGFQVAKPILRASAVAGLNAIATRLAASGKQESALDGSESSEESQAAKIVVQRAVMGESALQALRKLNDHELSSLTVPSEGESAQEESIGDFFKTAVQKIGGVVKAAAPIVINNVLPAVIKAVQGSGQESAPESIRTGGPSGPQSLVRKQSHITLYDQHQGSALNNSFLSVSALLPSHGLMTADHVHEARGSAPLHRCDSNEDLPVYHEYD</sequence>
<organism evidence="9 10">
    <name type="scientific">Diaporthe eres</name>
    <name type="common">Phomopsis oblonga</name>
    <dbReference type="NCBI Taxonomy" id="83184"/>
    <lineage>
        <taxon>Eukaryota</taxon>
        <taxon>Fungi</taxon>
        <taxon>Dikarya</taxon>
        <taxon>Ascomycota</taxon>
        <taxon>Pezizomycotina</taxon>
        <taxon>Sordariomycetes</taxon>
        <taxon>Sordariomycetidae</taxon>
        <taxon>Diaporthales</taxon>
        <taxon>Diaporthaceae</taxon>
        <taxon>Diaporthe</taxon>
        <taxon>Diaporthe eres species complex</taxon>
    </lineage>
</organism>
<feature type="region of interest" description="Disordered" evidence="7">
    <location>
        <begin position="737"/>
        <end position="758"/>
    </location>
</feature>
<dbReference type="InterPro" id="IPR050966">
    <property type="entry name" value="Glutamyl_endopeptidase"/>
</dbReference>
<dbReference type="SUPFAM" id="SSF50494">
    <property type="entry name" value="Trypsin-like serine proteases"/>
    <property type="match status" value="1"/>
</dbReference>
<evidence type="ECO:0000256" key="5">
    <source>
        <dbReference type="ARBA" id="ARBA00022825"/>
    </source>
</evidence>
<dbReference type="PANTHER" id="PTHR15462">
    <property type="entry name" value="SERINE PROTEASE"/>
    <property type="match status" value="1"/>
</dbReference>
<evidence type="ECO:0000256" key="1">
    <source>
        <dbReference type="ARBA" id="ARBA00008764"/>
    </source>
</evidence>
<accession>A0ABR1P9S3</accession>
<dbReference type="PRINTS" id="PR00839">
    <property type="entry name" value="V8PROTEASE"/>
</dbReference>
<keyword evidence="5 6" id="KW-0720">Serine protease</keyword>
<dbReference type="InterPro" id="IPR009003">
    <property type="entry name" value="Peptidase_S1_PA"/>
</dbReference>
<dbReference type="Proteomes" id="UP001430848">
    <property type="component" value="Unassembled WGS sequence"/>
</dbReference>
<evidence type="ECO:0000259" key="8">
    <source>
        <dbReference type="Pfam" id="PF00089"/>
    </source>
</evidence>
<keyword evidence="3" id="KW-0732">Signal</keyword>
<evidence type="ECO:0000256" key="4">
    <source>
        <dbReference type="ARBA" id="ARBA00022801"/>
    </source>
</evidence>
<protein>
    <recommendedName>
        <fullName evidence="6">Serine protease</fullName>
        <ecNumber evidence="6">3.4.21.-</ecNumber>
    </recommendedName>
</protein>
<evidence type="ECO:0000313" key="9">
    <source>
        <dbReference type="EMBL" id="KAK7730300.1"/>
    </source>
</evidence>
<reference evidence="9 10" key="1">
    <citation type="submission" date="2024-02" db="EMBL/GenBank/DDBJ databases">
        <title>De novo assembly and annotation of 12 fungi associated with fruit tree decline syndrome in Ontario, Canada.</title>
        <authorList>
            <person name="Sulman M."/>
            <person name="Ellouze W."/>
            <person name="Ilyukhin E."/>
        </authorList>
    </citation>
    <scope>NUCLEOTIDE SEQUENCE [LARGE SCALE GENOMIC DNA]</scope>
    <source>
        <strain evidence="9 10">M169</strain>
    </source>
</reference>
<feature type="region of interest" description="Disordered" evidence="7">
    <location>
        <begin position="674"/>
        <end position="693"/>
    </location>
</feature>
<keyword evidence="2 6" id="KW-0645">Protease</keyword>
<evidence type="ECO:0000256" key="7">
    <source>
        <dbReference type="SAM" id="MobiDB-lite"/>
    </source>
</evidence>
<dbReference type="EMBL" id="JAKNSF020000026">
    <property type="protein sequence ID" value="KAK7730300.1"/>
    <property type="molecule type" value="Genomic_DNA"/>
</dbReference>
<dbReference type="InterPro" id="IPR001254">
    <property type="entry name" value="Trypsin_dom"/>
</dbReference>
<dbReference type="InterPro" id="IPR008256">
    <property type="entry name" value="Peptidase_S1B"/>
</dbReference>
<keyword evidence="10" id="KW-1185">Reference proteome</keyword>
<feature type="domain" description="Peptidase S1" evidence="8">
    <location>
        <begin position="65"/>
        <end position="271"/>
    </location>
</feature>
<dbReference type="Pfam" id="PF00089">
    <property type="entry name" value="Trypsin"/>
    <property type="match status" value="1"/>
</dbReference>
<comment type="caution">
    <text evidence="9">The sequence shown here is derived from an EMBL/GenBank/DDBJ whole genome shotgun (WGS) entry which is preliminary data.</text>
</comment>
<comment type="similarity">
    <text evidence="1 6">Belongs to the peptidase S1B family.</text>
</comment>
<evidence type="ECO:0000256" key="6">
    <source>
        <dbReference type="RuleBase" id="RU004296"/>
    </source>
</evidence>
<dbReference type="PANTHER" id="PTHR15462:SF8">
    <property type="entry name" value="SERINE PROTEASE"/>
    <property type="match status" value="1"/>
</dbReference>
<evidence type="ECO:0000256" key="2">
    <source>
        <dbReference type="ARBA" id="ARBA00022670"/>
    </source>
</evidence>
<name>A0ABR1P9S3_DIAER</name>